<evidence type="ECO:0000313" key="1">
    <source>
        <dbReference type="EMBL" id="OOQ91406.1"/>
    </source>
</evidence>
<sequence>MHRPDFEAFRKESEADRDRGTKYRDSFLCPFINQEDLLKTKTLSLLLNARGRRPPSHFAAADIDAMHLGLVTKAIVPSFLSQYVMVLNGID</sequence>
<dbReference type="PANTHER" id="PTHR40788">
    <property type="entry name" value="CLR5 DOMAIN-CONTAINING PROTEIN-RELATED"/>
    <property type="match status" value="1"/>
</dbReference>
<dbReference type="Proteomes" id="UP000190744">
    <property type="component" value="Unassembled WGS sequence"/>
</dbReference>
<comment type="caution">
    <text evidence="1">The sequence shown here is derived from an EMBL/GenBank/DDBJ whole genome shotgun (WGS) entry which is preliminary data.</text>
</comment>
<dbReference type="AlphaFoldDB" id="A0A1S9S141"/>
<accession>A0A1S9S141</accession>
<gene>
    <name evidence="1" type="ORF">PEBR_00543</name>
</gene>
<protein>
    <submittedName>
        <fullName evidence="1">Uncharacterized protein</fullName>
    </submittedName>
</protein>
<evidence type="ECO:0000313" key="2">
    <source>
        <dbReference type="Proteomes" id="UP000190744"/>
    </source>
</evidence>
<organism evidence="1 2">
    <name type="scientific">Penicillium brasilianum</name>
    <dbReference type="NCBI Taxonomy" id="104259"/>
    <lineage>
        <taxon>Eukaryota</taxon>
        <taxon>Fungi</taxon>
        <taxon>Dikarya</taxon>
        <taxon>Ascomycota</taxon>
        <taxon>Pezizomycotina</taxon>
        <taxon>Eurotiomycetes</taxon>
        <taxon>Eurotiomycetidae</taxon>
        <taxon>Eurotiales</taxon>
        <taxon>Aspergillaceae</taxon>
        <taxon>Penicillium</taxon>
    </lineage>
</organism>
<dbReference type="PANTHER" id="PTHR40788:SF2">
    <property type="entry name" value="CLR5 DOMAIN-CONTAINING PROTEIN"/>
    <property type="match status" value="1"/>
</dbReference>
<proteinExistence type="predicted"/>
<reference evidence="2" key="1">
    <citation type="submission" date="2015-09" db="EMBL/GenBank/DDBJ databases">
        <authorList>
            <person name="Fill T.P."/>
            <person name="Baretta J.F."/>
            <person name="de Almeida L.G."/>
            <person name="Rocha M."/>
            <person name="de Souza D.H."/>
            <person name="Malavazi I."/>
            <person name="Cerdeira L.T."/>
            <person name="Hong H."/>
            <person name="Samborskyy M."/>
            <person name="de Vasconcelos A.T."/>
            <person name="Leadlay P."/>
            <person name="Rodrigues-Filho E."/>
        </authorList>
    </citation>
    <scope>NUCLEOTIDE SEQUENCE [LARGE SCALE GENOMIC DNA]</scope>
    <source>
        <strain evidence="2">LaBioMMi 136</strain>
    </source>
</reference>
<name>A0A1S9S141_PENBI</name>
<dbReference type="EMBL" id="LJBN01000002">
    <property type="protein sequence ID" value="OOQ91406.1"/>
    <property type="molecule type" value="Genomic_DNA"/>
</dbReference>